<evidence type="ECO:0008006" key="3">
    <source>
        <dbReference type="Google" id="ProtNLM"/>
    </source>
</evidence>
<dbReference type="NCBIfam" id="TIGR04076">
    <property type="entry name" value="TIGR04076 family protein"/>
    <property type="match status" value="1"/>
</dbReference>
<dbReference type="Proteomes" id="UP000052008">
    <property type="component" value="Unassembled WGS sequence"/>
</dbReference>
<protein>
    <recommendedName>
        <fullName evidence="3">TIGR04076 family protein</fullName>
    </recommendedName>
</protein>
<evidence type="ECO:0000313" key="1">
    <source>
        <dbReference type="EMBL" id="KPJ54225.1"/>
    </source>
</evidence>
<evidence type="ECO:0000313" key="2">
    <source>
        <dbReference type="Proteomes" id="UP000052008"/>
    </source>
</evidence>
<organism evidence="1 2">
    <name type="scientific">candidate division TA06 bacterium DG_24</name>
    <dbReference type="NCBI Taxonomy" id="1703770"/>
    <lineage>
        <taxon>Bacteria</taxon>
        <taxon>Bacteria division TA06</taxon>
    </lineage>
</organism>
<comment type="caution">
    <text evidence="1">The sequence shown here is derived from an EMBL/GenBank/DDBJ whole genome shotgun (WGS) entry which is preliminary data.</text>
</comment>
<dbReference type="STRING" id="1703770.AMJ39_01365"/>
<name>A0A0S7WVP2_UNCT6</name>
<gene>
    <name evidence="1" type="ORF">AMJ39_01365</name>
</gene>
<sequence>MKPVRATVKSGECNQGFHKVGDSWTIGNLTPEGMCTSAFDALFPLILTLQCGGKFFWEGNKNVTCASCPDDTGLVFEVRLADE</sequence>
<reference evidence="1 2" key="1">
    <citation type="journal article" date="2015" name="Microbiome">
        <title>Genomic resolution of linkages in carbon, nitrogen, and sulfur cycling among widespread estuary sediment bacteria.</title>
        <authorList>
            <person name="Baker B.J."/>
            <person name="Lazar C.S."/>
            <person name="Teske A.P."/>
            <person name="Dick G.J."/>
        </authorList>
    </citation>
    <scope>NUCLEOTIDE SEQUENCE [LARGE SCALE GENOMIC DNA]</scope>
    <source>
        <strain evidence="1">DG_24</strain>
    </source>
</reference>
<dbReference type="InterPro" id="IPR023811">
    <property type="entry name" value="CHP04076"/>
</dbReference>
<dbReference type="EMBL" id="LIZS01000005">
    <property type="protein sequence ID" value="KPJ54225.1"/>
    <property type="molecule type" value="Genomic_DNA"/>
</dbReference>
<dbReference type="AlphaFoldDB" id="A0A0S7WVP2"/>
<accession>A0A0S7WVP2</accession>
<proteinExistence type="predicted"/>